<sequence>MTEEGKFREKASILHKIAKKKCQVEDSEKANGVASRADRLNRSTRQGLCWELSGTQFASVDLRKKSQATLVP</sequence>
<accession>A0ABV0YRQ5</accession>
<evidence type="ECO:0000313" key="1">
    <source>
        <dbReference type="EMBL" id="MEQ2296075.1"/>
    </source>
</evidence>
<name>A0ABV0YRQ5_9TELE</name>
<protein>
    <submittedName>
        <fullName evidence="1">Uncharacterized protein</fullName>
    </submittedName>
</protein>
<dbReference type="EMBL" id="JAHRIP010039431">
    <property type="protein sequence ID" value="MEQ2296075.1"/>
    <property type="molecule type" value="Genomic_DNA"/>
</dbReference>
<evidence type="ECO:0000313" key="2">
    <source>
        <dbReference type="Proteomes" id="UP001469553"/>
    </source>
</evidence>
<proteinExistence type="predicted"/>
<comment type="caution">
    <text evidence="1">The sequence shown here is derived from an EMBL/GenBank/DDBJ whole genome shotgun (WGS) entry which is preliminary data.</text>
</comment>
<gene>
    <name evidence="1" type="ORF">AMECASPLE_021169</name>
</gene>
<reference evidence="1 2" key="1">
    <citation type="submission" date="2021-06" db="EMBL/GenBank/DDBJ databases">
        <authorList>
            <person name="Palmer J.M."/>
        </authorList>
    </citation>
    <scope>NUCLEOTIDE SEQUENCE [LARGE SCALE GENOMIC DNA]</scope>
    <source>
        <strain evidence="1 2">AS_MEX2019</strain>
        <tissue evidence="1">Muscle</tissue>
    </source>
</reference>
<organism evidence="1 2">
    <name type="scientific">Ameca splendens</name>
    <dbReference type="NCBI Taxonomy" id="208324"/>
    <lineage>
        <taxon>Eukaryota</taxon>
        <taxon>Metazoa</taxon>
        <taxon>Chordata</taxon>
        <taxon>Craniata</taxon>
        <taxon>Vertebrata</taxon>
        <taxon>Euteleostomi</taxon>
        <taxon>Actinopterygii</taxon>
        <taxon>Neopterygii</taxon>
        <taxon>Teleostei</taxon>
        <taxon>Neoteleostei</taxon>
        <taxon>Acanthomorphata</taxon>
        <taxon>Ovalentaria</taxon>
        <taxon>Atherinomorphae</taxon>
        <taxon>Cyprinodontiformes</taxon>
        <taxon>Goodeidae</taxon>
        <taxon>Ameca</taxon>
    </lineage>
</organism>
<dbReference type="Proteomes" id="UP001469553">
    <property type="component" value="Unassembled WGS sequence"/>
</dbReference>
<keyword evidence="2" id="KW-1185">Reference proteome</keyword>